<dbReference type="InterPro" id="IPR002156">
    <property type="entry name" value="RNaseH_domain"/>
</dbReference>
<gene>
    <name evidence="3" type="ORF">P3X46_006489</name>
</gene>
<dbReference type="Pfam" id="PF13456">
    <property type="entry name" value="RVT_3"/>
    <property type="match status" value="1"/>
</dbReference>
<reference evidence="3" key="1">
    <citation type="journal article" date="2023" name="Plant Biotechnol. J.">
        <title>Chromosome-level wild Hevea brasiliensis genome provides new tools for genomic-assisted breeding and valuable loci to elevate rubber yield.</title>
        <authorList>
            <person name="Cheng H."/>
            <person name="Song X."/>
            <person name="Hu Y."/>
            <person name="Wu T."/>
            <person name="Yang Q."/>
            <person name="An Z."/>
            <person name="Feng S."/>
            <person name="Deng Z."/>
            <person name="Wu W."/>
            <person name="Zeng X."/>
            <person name="Tu M."/>
            <person name="Wang X."/>
            <person name="Huang H."/>
        </authorList>
    </citation>
    <scope>NUCLEOTIDE SEQUENCE</scope>
    <source>
        <strain evidence="3">MT/VB/25A 57/8</strain>
    </source>
</reference>
<dbReference type="PANTHER" id="PTHR47074">
    <property type="entry name" value="BNAC02G40300D PROTEIN"/>
    <property type="match status" value="1"/>
</dbReference>
<dbReference type="SUPFAM" id="SSF53098">
    <property type="entry name" value="Ribonuclease H-like"/>
    <property type="match status" value="1"/>
</dbReference>
<dbReference type="InterPro" id="IPR036397">
    <property type="entry name" value="RNaseH_sf"/>
</dbReference>
<feature type="domain" description="RNase H type-1" evidence="1">
    <location>
        <begin position="271"/>
        <end position="350"/>
    </location>
</feature>
<accession>A0ABQ9MU74</accession>
<dbReference type="InterPro" id="IPR012337">
    <property type="entry name" value="RNaseH-like_sf"/>
</dbReference>
<comment type="caution">
    <text evidence="3">The sequence shown here is derived from an EMBL/GenBank/DDBJ whole genome shotgun (WGS) entry which is preliminary data.</text>
</comment>
<dbReference type="Proteomes" id="UP001174677">
    <property type="component" value="Chromosome 4"/>
</dbReference>
<dbReference type="PANTHER" id="PTHR47074:SF61">
    <property type="entry name" value="RNASE H TYPE-1 DOMAIN-CONTAINING PROTEIN"/>
    <property type="match status" value="1"/>
</dbReference>
<dbReference type="EMBL" id="JARPOI010000004">
    <property type="protein sequence ID" value="KAJ9182498.1"/>
    <property type="molecule type" value="Genomic_DNA"/>
</dbReference>
<evidence type="ECO:0008006" key="5">
    <source>
        <dbReference type="Google" id="ProtNLM"/>
    </source>
</evidence>
<proteinExistence type="predicted"/>
<dbReference type="InterPro" id="IPR044730">
    <property type="entry name" value="RNase_H-like_dom_plant"/>
</dbReference>
<dbReference type="CDD" id="cd06222">
    <property type="entry name" value="RNase_H_like"/>
    <property type="match status" value="1"/>
</dbReference>
<dbReference type="Gene3D" id="3.30.420.10">
    <property type="entry name" value="Ribonuclease H-like superfamily/Ribonuclease H"/>
    <property type="match status" value="1"/>
</dbReference>
<evidence type="ECO:0000313" key="3">
    <source>
        <dbReference type="EMBL" id="KAJ9182498.1"/>
    </source>
</evidence>
<dbReference type="Pfam" id="PF13966">
    <property type="entry name" value="zf-RVT"/>
    <property type="match status" value="1"/>
</dbReference>
<dbReference type="InterPro" id="IPR026960">
    <property type="entry name" value="RVT-Znf"/>
</dbReference>
<organism evidence="3 4">
    <name type="scientific">Hevea brasiliensis</name>
    <name type="common">Para rubber tree</name>
    <name type="synonym">Siphonia brasiliensis</name>
    <dbReference type="NCBI Taxonomy" id="3981"/>
    <lineage>
        <taxon>Eukaryota</taxon>
        <taxon>Viridiplantae</taxon>
        <taxon>Streptophyta</taxon>
        <taxon>Embryophyta</taxon>
        <taxon>Tracheophyta</taxon>
        <taxon>Spermatophyta</taxon>
        <taxon>Magnoliopsida</taxon>
        <taxon>eudicotyledons</taxon>
        <taxon>Gunneridae</taxon>
        <taxon>Pentapetalae</taxon>
        <taxon>rosids</taxon>
        <taxon>fabids</taxon>
        <taxon>Malpighiales</taxon>
        <taxon>Euphorbiaceae</taxon>
        <taxon>Crotonoideae</taxon>
        <taxon>Micrandreae</taxon>
        <taxon>Hevea</taxon>
    </lineage>
</organism>
<evidence type="ECO:0000313" key="4">
    <source>
        <dbReference type="Proteomes" id="UP001174677"/>
    </source>
</evidence>
<feature type="domain" description="Reverse transcriptase zinc-binding" evidence="2">
    <location>
        <begin position="78"/>
        <end position="162"/>
    </location>
</feature>
<evidence type="ECO:0000259" key="2">
    <source>
        <dbReference type="Pfam" id="PF13966"/>
    </source>
</evidence>
<evidence type="ECO:0000259" key="1">
    <source>
        <dbReference type="Pfam" id="PF13456"/>
    </source>
</evidence>
<sequence>MDHDASVVWVHQLINQNSHSWNYERLQQNFHEEEIKCISAIPVGLFRQKDQLIWHYDKRGKYTVKSGYYIVREIQKSQHSLSLSVASPSSNSRLEELWKHIWKIKLPSKLSIFLWMMLMDKLPTNDTLHKRLPHFDPCCPFCGEMETSKHLFFSCPHAVAIWINSPLRLRSVFLHSVDVKDCWTELLIPLRNHEDHQQLIQLLVFILWHVWKSRNEKIFRNVIISPQDIIAATLKHFEDFSLANDSISKQSELNHSTLALTPPPVNVIKLNFDAAVDRNRRRGAIAVVARNLEGKPLDWCCKVYESIVDPLVLESLACRDAVTLALNRGFCAVRVEGDSLMVIQAILSQSAPLDIKGSSSISSF</sequence>
<name>A0ABQ9MU74_HEVBR</name>
<dbReference type="InterPro" id="IPR052929">
    <property type="entry name" value="RNase_H-like_EbsB-rel"/>
</dbReference>
<protein>
    <recommendedName>
        <fullName evidence="5">Reverse transcriptase zinc-binding domain-containing protein</fullName>
    </recommendedName>
</protein>
<keyword evidence="4" id="KW-1185">Reference proteome</keyword>